<keyword evidence="4" id="KW-1185">Reference proteome</keyword>
<dbReference type="InterPro" id="IPR036869">
    <property type="entry name" value="J_dom_sf"/>
</dbReference>
<dbReference type="InterPro" id="IPR024593">
    <property type="entry name" value="DUF3444"/>
</dbReference>
<dbReference type="Pfam" id="PF00226">
    <property type="entry name" value="DnaJ"/>
    <property type="match status" value="1"/>
</dbReference>
<protein>
    <recommendedName>
        <fullName evidence="2">J domain-containing protein</fullName>
    </recommendedName>
</protein>
<dbReference type="SMART" id="SM00271">
    <property type="entry name" value="DnaJ"/>
    <property type="match status" value="1"/>
</dbReference>
<feature type="region of interest" description="Disordered" evidence="1">
    <location>
        <begin position="333"/>
        <end position="367"/>
    </location>
</feature>
<feature type="compositionally biased region" description="Polar residues" evidence="1">
    <location>
        <begin position="279"/>
        <end position="297"/>
    </location>
</feature>
<dbReference type="PANTHER" id="PTHR47374:SF5">
    <property type="entry name" value="J DOMAIN-CONTAINING PROTEIN"/>
    <property type="match status" value="1"/>
</dbReference>
<dbReference type="SUPFAM" id="SSF46565">
    <property type="entry name" value="Chaperone J-domain"/>
    <property type="match status" value="1"/>
</dbReference>
<reference evidence="3" key="1">
    <citation type="submission" date="2024-10" db="EMBL/GenBank/DDBJ databases">
        <authorList>
            <person name="Ryan C."/>
        </authorList>
    </citation>
    <scope>NUCLEOTIDE SEQUENCE [LARGE SCALE GENOMIC DNA]</scope>
</reference>
<evidence type="ECO:0000256" key="1">
    <source>
        <dbReference type="SAM" id="MobiDB-lite"/>
    </source>
</evidence>
<organism evidence="3 4">
    <name type="scientific">Urochloa decumbens</name>
    <dbReference type="NCBI Taxonomy" id="240449"/>
    <lineage>
        <taxon>Eukaryota</taxon>
        <taxon>Viridiplantae</taxon>
        <taxon>Streptophyta</taxon>
        <taxon>Embryophyta</taxon>
        <taxon>Tracheophyta</taxon>
        <taxon>Spermatophyta</taxon>
        <taxon>Magnoliopsida</taxon>
        <taxon>Liliopsida</taxon>
        <taxon>Poales</taxon>
        <taxon>Poaceae</taxon>
        <taxon>PACMAD clade</taxon>
        <taxon>Panicoideae</taxon>
        <taxon>Panicodae</taxon>
        <taxon>Paniceae</taxon>
        <taxon>Melinidinae</taxon>
        <taxon>Urochloa</taxon>
    </lineage>
</organism>
<dbReference type="CDD" id="cd06257">
    <property type="entry name" value="DnaJ"/>
    <property type="match status" value="1"/>
</dbReference>
<dbReference type="PANTHER" id="PTHR47374">
    <property type="entry name" value="ENDOSOME ANTIGEN-LIKE PROTEIN, PUTATIVE (DUF3444)-RELATED"/>
    <property type="match status" value="1"/>
</dbReference>
<dbReference type="EMBL" id="OZ075131">
    <property type="protein sequence ID" value="CAL4980562.1"/>
    <property type="molecule type" value="Genomic_DNA"/>
</dbReference>
<dbReference type="AlphaFoldDB" id="A0ABC9AII4"/>
<feature type="region of interest" description="Disordered" evidence="1">
    <location>
        <begin position="279"/>
        <end position="298"/>
    </location>
</feature>
<sequence length="896" mass="101665">MLDTMVECSKEDAIRARKIALKKLQNKDFSGARRIALQAQRLYPELENLSQLLTVCELYCAAQERINRQLDWYGILQVEVTADDTVIRKQYDKLVFWLHPNKNSLPGADAAFKLVSEAHTILCDHVKRSRYDIKRQGKQLPGATPANRNGVAGHVKPYDLTVVFWTICPHCQKRFVYYQRNFLVSCDDCGKNFFAFKLNEQAVPSSFLSAAPKNSQVSQEMFSCQHVFPDQLVKYSKLHATGGSIDSTHVDEPMKWGGSLDGFGEGSSKTRSNVVQCSAVNGTHSSSPSAGKGTTRSMMLESSDPDIAANQNLSREDASAVLNTAASCSLEGLSRRKQDDCTDSSHNRDSRNNKRKMMDNSLSDASNDTMSRSITVFSDNVTVTKNQSTEHFSRKMDNQEEENATHVGNEEKYKKETMQFTYQMYGKPEIDYKRPDFFDFVKLRDFKRIAVGQIWAVYDDNDLMPRVYAQINHVDASNLKVQLTWLEHNTMNELKSRCAYKELPVACGNFFLGDTYVLQDPSMYLSHRVYWTKGKNRFSFEIHPKKGEVWALYKESSMRWNSGADNHQPCNYDVVQVSGSLMNIGVIVYPLVRIEGFVSLFAKAKDKCHFLIPSGELFRFSHSIPCYITNGKEKAGVSKGFLELDTAALPCDFATAFSPININSLDKMSSELVAVTYPNSEFHNFDEDRSCEKFECGQIWALYNNTDTLPNLYGWLSKVETEPFKVHLTWLKACPQKNVEKFWLEQEIPMSCGYFEIGNSTAECHEKCAFSHIAATVQIGTECQVKILPKVGEVWAIYKNWSPDWVPSRNCHRAEYAIGEIIKCTEGGTLFAFLTKVGSHVSVFKPDARSSVLEILTEENRRFSHRIPSFRLTEENDGELRGFYELDPAAVPDVIW</sequence>
<dbReference type="InterPro" id="IPR001623">
    <property type="entry name" value="DnaJ_domain"/>
</dbReference>
<dbReference type="Proteomes" id="UP001497457">
    <property type="component" value="Chromosome 21rd"/>
</dbReference>
<dbReference type="PROSITE" id="PS50076">
    <property type="entry name" value="DNAJ_2"/>
    <property type="match status" value="1"/>
</dbReference>
<proteinExistence type="predicted"/>
<feature type="region of interest" description="Disordered" evidence="1">
    <location>
        <begin position="388"/>
        <end position="407"/>
    </location>
</feature>
<evidence type="ECO:0000259" key="2">
    <source>
        <dbReference type="PROSITE" id="PS50076"/>
    </source>
</evidence>
<evidence type="ECO:0000313" key="4">
    <source>
        <dbReference type="Proteomes" id="UP001497457"/>
    </source>
</evidence>
<dbReference type="GO" id="GO:0005783">
    <property type="term" value="C:endoplasmic reticulum"/>
    <property type="evidence" value="ECO:0007669"/>
    <property type="project" value="UniProtKB-ARBA"/>
</dbReference>
<name>A0ABC9AII4_9POAL</name>
<dbReference type="Pfam" id="PF11926">
    <property type="entry name" value="DUF3444"/>
    <property type="match status" value="2"/>
</dbReference>
<gene>
    <name evidence="3" type="ORF">URODEC1_LOCUS55717</name>
</gene>
<feature type="domain" description="J" evidence="2">
    <location>
        <begin position="71"/>
        <end position="135"/>
    </location>
</feature>
<accession>A0ABC9AII4</accession>
<dbReference type="Gene3D" id="1.10.287.110">
    <property type="entry name" value="DnaJ domain"/>
    <property type="match status" value="1"/>
</dbReference>
<feature type="compositionally biased region" description="Basic and acidic residues" evidence="1">
    <location>
        <begin position="333"/>
        <end position="358"/>
    </location>
</feature>
<evidence type="ECO:0000313" key="3">
    <source>
        <dbReference type="EMBL" id="CAL4980562.1"/>
    </source>
</evidence>
<dbReference type="PRINTS" id="PR00625">
    <property type="entry name" value="JDOMAIN"/>
</dbReference>